<accession>A0A0F8XYY1</accession>
<comment type="caution">
    <text evidence="1">The sequence shown here is derived from an EMBL/GenBank/DDBJ whole genome shotgun (WGS) entry which is preliminary data.</text>
</comment>
<evidence type="ECO:0000313" key="1">
    <source>
        <dbReference type="EMBL" id="KKK66490.1"/>
    </source>
</evidence>
<proteinExistence type="predicted"/>
<organism evidence="1">
    <name type="scientific">marine sediment metagenome</name>
    <dbReference type="NCBI Taxonomy" id="412755"/>
    <lineage>
        <taxon>unclassified sequences</taxon>
        <taxon>metagenomes</taxon>
        <taxon>ecological metagenomes</taxon>
    </lineage>
</organism>
<feature type="non-terminal residue" evidence="1">
    <location>
        <position position="31"/>
    </location>
</feature>
<dbReference type="AlphaFoldDB" id="A0A0F8XYY1"/>
<sequence length="31" mass="3311">MNMHNRLVCFAGIFAVLFASLAVASGQSRKA</sequence>
<name>A0A0F8XYY1_9ZZZZ</name>
<gene>
    <name evidence="1" type="ORF">LCGC14_2963580</name>
</gene>
<protein>
    <submittedName>
        <fullName evidence="1">Uncharacterized protein</fullName>
    </submittedName>
</protein>
<reference evidence="1" key="1">
    <citation type="journal article" date="2015" name="Nature">
        <title>Complex archaea that bridge the gap between prokaryotes and eukaryotes.</title>
        <authorList>
            <person name="Spang A."/>
            <person name="Saw J.H."/>
            <person name="Jorgensen S.L."/>
            <person name="Zaremba-Niedzwiedzka K."/>
            <person name="Martijn J."/>
            <person name="Lind A.E."/>
            <person name="van Eijk R."/>
            <person name="Schleper C."/>
            <person name="Guy L."/>
            <person name="Ettema T.J."/>
        </authorList>
    </citation>
    <scope>NUCLEOTIDE SEQUENCE</scope>
</reference>
<dbReference type="EMBL" id="LAZR01060054">
    <property type="protein sequence ID" value="KKK66490.1"/>
    <property type="molecule type" value="Genomic_DNA"/>
</dbReference>